<keyword evidence="2" id="KW-0732">Signal</keyword>
<accession>A0A850H603</accession>
<feature type="region of interest" description="Disordered" evidence="1">
    <location>
        <begin position="25"/>
        <end position="85"/>
    </location>
</feature>
<evidence type="ECO:0000313" key="3">
    <source>
        <dbReference type="EMBL" id="NVD45263.1"/>
    </source>
</evidence>
<comment type="caution">
    <text evidence="3">The sequence shown here is derived from an EMBL/GenBank/DDBJ whole genome shotgun (WGS) entry which is preliminary data.</text>
</comment>
<dbReference type="PROSITE" id="PS51257">
    <property type="entry name" value="PROKAR_LIPOPROTEIN"/>
    <property type="match status" value="1"/>
</dbReference>
<proteinExistence type="predicted"/>
<dbReference type="AlphaFoldDB" id="A0A850H603"/>
<evidence type="ECO:0000256" key="1">
    <source>
        <dbReference type="SAM" id="MobiDB-lite"/>
    </source>
</evidence>
<protein>
    <recommendedName>
        <fullName evidence="5">Secreted protein</fullName>
    </recommendedName>
</protein>
<dbReference type="Proteomes" id="UP000561438">
    <property type="component" value="Unassembled WGS sequence"/>
</dbReference>
<feature type="signal peptide" evidence="2">
    <location>
        <begin position="1"/>
        <end position="20"/>
    </location>
</feature>
<keyword evidence="4" id="KW-1185">Reference proteome</keyword>
<sequence length="85" mass="8920">MRKTLFIALAPMITALGACGEPIDGSDTADLEADTVTTPGGEDTMMGENPAEDGMLQTEIEPTPTATENPEMMTDPAMEETDPGM</sequence>
<evidence type="ECO:0000256" key="2">
    <source>
        <dbReference type="SAM" id="SignalP"/>
    </source>
</evidence>
<gene>
    <name evidence="3" type="ORF">HUV48_09575</name>
</gene>
<feature type="chain" id="PRO_5032703955" description="Secreted protein" evidence="2">
    <location>
        <begin position="21"/>
        <end position="85"/>
    </location>
</feature>
<dbReference type="RefSeq" id="WP_176267561.1">
    <property type="nucleotide sequence ID" value="NZ_JABWGV010000003.1"/>
</dbReference>
<reference evidence="3 4" key="1">
    <citation type="submission" date="2020-06" db="EMBL/GenBank/DDBJ databases">
        <title>Altererythrobacter sp. HHU K3-1.</title>
        <authorList>
            <person name="Zhang D."/>
            <person name="Xue H."/>
        </authorList>
    </citation>
    <scope>NUCLEOTIDE SEQUENCE [LARGE SCALE GENOMIC DNA]</scope>
    <source>
        <strain evidence="3 4">HHU K3-1</strain>
    </source>
</reference>
<dbReference type="EMBL" id="JABWGV010000003">
    <property type="protein sequence ID" value="NVD45263.1"/>
    <property type="molecule type" value="Genomic_DNA"/>
</dbReference>
<name>A0A850H603_9SPHN</name>
<evidence type="ECO:0000313" key="4">
    <source>
        <dbReference type="Proteomes" id="UP000561438"/>
    </source>
</evidence>
<evidence type="ECO:0008006" key="5">
    <source>
        <dbReference type="Google" id="ProtNLM"/>
    </source>
</evidence>
<organism evidence="3 4">
    <name type="scientific">Qipengyuania atrilutea</name>
    <dbReference type="NCBI Taxonomy" id="2744473"/>
    <lineage>
        <taxon>Bacteria</taxon>
        <taxon>Pseudomonadati</taxon>
        <taxon>Pseudomonadota</taxon>
        <taxon>Alphaproteobacteria</taxon>
        <taxon>Sphingomonadales</taxon>
        <taxon>Erythrobacteraceae</taxon>
        <taxon>Qipengyuania</taxon>
    </lineage>
</organism>